<feature type="transmembrane region" description="Helical" evidence="2">
    <location>
        <begin position="72"/>
        <end position="94"/>
    </location>
</feature>
<keyword evidence="2" id="KW-0472">Membrane</keyword>
<accession>A0A6A6SQ55</accession>
<evidence type="ECO:0000256" key="1">
    <source>
        <dbReference type="SAM" id="MobiDB-lite"/>
    </source>
</evidence>
<keyword evidence="2" id="KW-1133">Transmembrane helix</keyword>
<evidence type="ECO:0000313" key="3">
    <source>
        <dbReference type="EMBL" id="KAF2649101.1"/>
    </source>
</evidence>
<feature type="region of interest" description="Disordered" evidence="1">
    <location>
        <begin position="1"/>
        <end position="33"/>
    </location>
</feature>
<organism evidence="3 4">
    <name type="scientific">Lophiostoma macrostomum CBS 122681</name>
    <dbReference type="NCBI Taxonomy" id="1314788"/>
    <lineage>
        <taxon>Eukaryota</taxon>
        <taxon>Fungi</taxon>
        <taxon>Dikarya</taxon>
        <taxon>Ascomycota</taxon>
        <taxon>Pezizomycotina</taxon>
        <taxon>Dothideomycetes</taxon>
        <taxon>Pleosporomycetidae</taxon>
        <taxon>Pleosporales</taxon>
        <taxon>Lophiostomataceae</taxon>
        <taxon>Lophiostoma</taxon>
    </lineage>
</organism>
<reference evidence="3" key="1">
    <citation type="journal article" date="2020" name="Stud. Mycol.">
        <title>101 Dothideomycetes genomes: a test case for predicting lifestyles and emergence of pathogens.</title>
        <authorList>
            <person name="Haridas S."/>
            <person name="Albert R."/>
            <person name="Binder M."/>
            <person name="Bloem J."/>
            <person name="Labutti K."/>
            <person name="Salamov A."/>
            <person name="Andreopoulos B."/>
            <person name="Baker S."/>
            <person name="Barry K."/>
            <person name="Bills G."/>
            <person name="Bluhm B."/>
            <person name="Cannon C."/>
            <person name="Castanera R."/>
            <person name="Culley D."/>
            <person name="Daum C."/>
            <person name="Ezra D."/>
            <person name="Gonzalez J."/>
            <person name="Henrissat B."/>
            <person name="Kuo A."/>
            <person name="Liang C."/>
            <person name="Lipzen A."/>
            <person name="Lutzoni F."/>
            <person name="Magnuson J."/>
            <person name="Mondo S."/>
            <person name="Nolan M."/>
            <person name="Ohm R."/>
            <person name="Pangilinan J."/>
            <person name="Park H.-J."/>
            <person name="Ramirez L."/>
            <person name="Alfaro M."/>
            <person name="Sun H."/>
            <person name="Tritt A."/>
            <person name="Yoshinaga Y."/>
            <person name="Zwiers L.-H."/>
            <person name="Turgeon B."/>
            <person name="Goodwin S."/>
            <person name="Spatafora J."/>
            <person name="Crous P."/>
            <person name="Grigoriev I."/>
        </authorList>
    </citation>
    <scope>NUCLEOTIDE SEQUENCE</scope>
    <source>
        <strain evidence="3">CBS 122681</strain>
    </source>
</reference>
<gene>
    <name evidence="3" type="ORF">K491DRAFT_735722</name>
</gene>
<evidence type="ECO:0000256" key="2">
    <source>
        <dbReference type="SAM" id="Phobius"/>
    </source>
</evidence>
<dbReference type="Proteomes" id="UP000799324">
    <property type="component" value="Unassembled WGS sequence"/>
</dbReference>
<protein>
    <submittedName>
        <fullName evidence="3">Uncharacterized protein</fullName>
    </submittedName>
</protein>
<feature type="compositionally biased region" description="Polar residues" evidence="1">
    <location>
        <begin position="7"/>
        <end position="30"/>
    </location>
</feature>
<dbReference type="EMBL" id="MU004507">
    <property type="protein sequence ID" value="KAF2649101.1"/>
    <property type="molecule type" value="Genomic_DNA"/>
</dbReference>
<evidence type="ECO:0000313" key="4">
    <source>
        <dbReference type="Proteomes" id="UP000799324"/>
    </source>
</evidence>
<feature type="compositionally biased region" description="Polar residues" evidence="1">
    <location>
        <begin position="286"/>
        <end position="295"/>
    </location>
</feature>
<sequence>MSKEKFQLSSNDSKAFETQSEFPNPTSRSSFEIVPEPFDAQHPLYPNEPPPPYISNLSNPPSQLSNRRRRRIVILICAILCFLMFIGFIAGMSVTFARKHSHDSGGSASSTVPTYTVMTTTSTTSHTLGPKITKAPKDPVPGKGPPTTRQIVTSTMSLSQKSSVDTILTMDLSDTHHKIPVQATGQTPADYIDPSHPHNGDIESQAPTSARHCISKRMAWVLLLTTLFLATLATAAGVGYIYGERHPNIGPKPEPAFVTLQASTTTEVDVVIRTMVPSSQAPPPNRTSVPSSVSM</sequence>
<name>A0A6A6SQ55_9PLEO</name>
<proteinExistence type="predicted"/>
<dbReference type="AlphaFoldDB" id="A0A6A6SQ55"/>
<feature type="region of interest" description="Disordered" evidence="1">
    <location>
        <begin position="276"/>
        <end position="295"/>
    </location>
</feature>
<feature type="region of interest" description="Disordered" evidence="1">
    <location>
        <begin position="122"/>
        <end position="147"/>
    </location>
</feature>
<keyword evidence="4" id="KW-1185">Reference proteome</keyword>
<feature type="transmembrane region" description="Helical" evidence="2">
    <location>
        <begin position="218"/>
        <end position="242"/>
    </location>
</feature>
<keyword evidence="2" id="KW-0812">Transmembrane</keyword>